<dbReference type="KEGG" id="lgi:LOTGIDRAFT_140766"/>
<keyword evidence="9" id="KW-1133">Transmembrane helix</keyword>
<dbReference type="InterPro" id="IPR050774">
    <property type="entry name" value="KCMF1/Dystrophin"/>
</dbReference>
<dbReference type="GO" id="GO:0061630">
    <property type="term" value="F:ubiquitin protein ligase activity"/>
    <property type="evidence" value="ECO:0007669"/>
    <property type="project" value="UniProtKB-EC"/>
</dbReference>
<evidence type="ECO:0000256" key="5">
    <source>
        <dbReference type="ARBA" id="ARBA00022723"/>
    </source>
</evidence>
<keyword evidence="4" id="KW-0808">Transferase</keyword>
<dbReference type="STRING" id="225164.V4CEP7"/>
<evidence type="ECO:0000256" key="2">
    <source>
        <dbReference type="ARBA" id="ARBA00010938"/>
    </source>
</evidence>
<dbReference type="InterPro" id="IPR000433">
    <property type="entry name" value="Znf_ZZ"/>
</dbReference>
<keyword evidence="9" id="KW-0472">Membrane</keyword>
<dbReference type="OrthoDB" id="7873042at2759"/>
<dbReference type="PROSITE" id="PS50135">
    <property type="entry name" value="ZF_ZZ_2"/>
    <property type="match status" value="1"/>
</dbReference>
<name>V4CEP7_LOTGI</name>
<dbReference type="GO" id="GO:0099536">
    <property type="term" value="P:synaptic signaling"/>
    <property type="evidence" value="ECO:0007669"/>
    <property type="project" value="TreeGrafter"/>
</dbReference>
<feature type="transmembrane region" description="Helical" evidence="9">
    <location>
        <begin position="137"/>
        <end position="167"/>
    </location>
</feature>
<sequence length="247" mass="27690">GVSCDSCLKNNFRGKRYKCLICYDYDLCSTCYEAGATTTRHTADHPVQCILTKTDVDFFYGGEALTAEQPQSFTCPYCCKMGFTETTLHEHATSDHSDVSTEVVCPICASHPGGDPNHMTDDFASHLTIEHRAPRDIISFFILIFFSFHFTNMLFKLSILILSLTLFHDEPSGMRHVRRIPHPGRGVSGSRTRRANMHFASAGNTLTGLSSSNRETMDPIAGRYFIHTARPVIETITLFLYKGQRCT</sequence>
<gene>
    <name evidence="11" type="ORF">LOTGIDRAFT_140766</name>
</gene>
<dbReference type="Pfam" id="PF05605">
    <property type="entry name" value="zf-Di19"/>
    <property type="match status" value="1"/>
</dbReference>
<dbReference type="PANTHER" id="PTHR12268:SF13">
    <property type="entry name" value="E3 UBIQUITIN-PROTEIN LIGASE KCMF1"/>
    <property type="match status" value="1"/>
</dbReference>
<keyword evidence="6 8" id="KW-0863">Zinc-finger</keyword>
<dbReference type="PANTHER" id="PTHR12268">
    <property type="entry name" value="E3 UBIQUITIN-PROTEIN LIGASE KCMF1"/>
    <property type="match status" value="1"/>
</dbReference>
<evidence type="ECO:0000259" key="10">
    <source>
        <dbReference type="PROSITE" id="PS50135"/>
    </source>
</evidence>
<feature type="non-terminal residue" evidence="11">
    <location>
        <position position="1"/>
    </location>
</feature>
<dbReference type="GO" id="GO:0008270">
    <property type="term" value="F:zinc ion binding"/>
    <property type="evidence" value="ECO:0007669"/>
    <property type="project" value="UniProtKB-KW"/>
</dbReference>
<dbReference type="EC" id="2.3.2.27" evidence="3"/>
<dbReference type="SUPFAM" id="SSF57850">
    <property type="entry name" value="RING/U-box"/>
    <property type="match status" value="1"/>
</dbReference>
<dbReference type="InterPro" id="IPR043145">
    <property type="entry name" value="Znf_ZZ_sf"/>
</dbReference>
<dbReference type="Proteomes" id="UP000030746">
    <property type="component" value="Unassembled WGS sequence"/>
</dbReference>
<dbReference type="Pfam" id="PF00569">
    <property type="entry name" value="ZZ"/>
    <property type="match status" value="1"/>
</dbReference>
<keyword evidence="5" id="KW-0479">Metal-binding</keyword>
<dbReference type="AlphaFoldDB" id="V4CEP7"/>
<evidence type="ECO:0000256" key="7">
    <source>
        <dbReference type="ARBA" id="ARBA00022833"/>
    </source>
</evidence>
<evidence type="ECO:0000256" key="8">
    <source>
        <dbReference type="PROSITE-ProRule" id="PRU00228"/>
    </source>
</evidence>
<dbReference type="CTD" id="20234356"/>
<comment type="catalytic activity">
    <reaction evidence="1">
        <text>S-ubiquitinyl-[E2 ubiquitin-conjugating enzyme]-L-cysteine + [acceptor protein]-L-lysine = [E2 ubiquitin-conjugating enzyme]-L-cysteine + N(6)-ubiquitinyl-[acceptor protein]-L-lysine.</text>
        <dbReference type="EC" id="2.3.2.27"/>
    </reaction>
</comment>
<evidence type="ECO:0000256" key="3">
    <source>
        <dbReference type="ARBA" id="ARBA00012483"/>
    </source>
</evidence>
<dbReference type="Gene3D" id="3.30.60.90">
    <property type="match status" value="1"/>
</dbReference>
<evidence type="ECO:0000313" key="12">
    <source>
        <dbReference type="Proteomes" id="UP000030746"/>
    </source>
</evidence>
<dbReference type="RefSeq" id="XP_009048888.1">
    <property type="nucleotide sequence ID" value="XM_009050640.1"/>
</dbReference>
<keyword evidence="12" id="KW-1185">Reference proteome</keyword>
<dbReference type="GeneID" id="20234356"/>
<protein>
    <recommendedName>
        <fullName evidence="3">RING-type E3 ubiquitin transferase</fullName>
        <ecNumber evidence="3">2.3.2.27</ecNumber>
    </recommendedName>
</protein>
<evidence type="ECO:0000256" key="9">
    <source>
        <dbReference type="SAM" id="Phobius"/>
    </source>
</evidence>
<dbReference type="CDD" id="cd02338">
    <property type="entry name" value="ZZ_PCMF_like"/>
    <property type="match status" value="1"/>
</dbReference>
<reference evidence="11 12" key="1">
    <citation type="journal article" date="2013" name="Nature">
        <title>Insights into bilaterian evolution from three spiralian genomes.</title>
        <authorList>
            <person name="Simakov O."/>
            <person name="Marletaz F."/>
            <person name="Cho S.J."/>
            <person name="Edsinger-Gonzales E."/>
            <person name="Havlak P."/>
            <person name="Hellsten U."/>
            <person name="Kuo D.H."/>
            <person name="Larsson T."/>
            <person name="Lv J."/>
            <person name="Arendt D."/>
            <person name="Savage R."/>
            <person name="Osoegawa K."/>
            <person name="de Jong P."/>
            <person name="Grimwood J."/>
            <person name="Chapman J.A."/>
            <person name="Shapiro H."/>
            <person name="Aerts A."/>
            <person name="Otillar R.P."/>
            <person name="Terry A.Y."/>
            <person name="Boore J.L."/>
            <person name="Grigoriev I.V."/>
            <person name="Lindberg D.R."/>
            <person name="Seaver E.C."/>
            <person name="Weisblat D.A."/>
            <person name="Putnam N.H."/>
            <person name="Rokhsar D.S."/>
        </authorList>
    </citation>
    <scope>NUCLEOTIDE SEQUENCE [LARGE SCALE GENOMIC DNA]</scope>
</reference>
<dbReference type="GO" id="GO:0005886">
    <property type="term" value="C:plasma membrane"/>
    <property type="evidence" value="ECO:0007669"/>
    <property type="project" value="TreeGrafter"/>
</dbReference>
<evidence type="ECO:0000256" key="4">
    <source>
        <dbReference type="ARBA" id="ARBA00022679"/>
    </source>
</evidence>
<organism evidence="11 12">
    <name type="scientific">Lottia gigantea</name>
    <name type="common">Giant owl limpet</name>
    <dbReference type="NCBI Taxonomy" id="225164"/>
    <lineage>
        <taxon>Eukaryota</taxon>
        <taxon>Metazoa</taxon>
        <taxon>Spiralia</taxon>
        <taxon>Lophotrochozoa</taxon>
        <taxon>Mollusca</taxon>
        <taxon>Gastropoda</taxon>
        <taxon>Patellogastropoda</taxon>
        <taxon>Lottioidea</taxon>
        <taxon>Lottiidae</taxon>
        <taxon>Lottia</taxon>
    </lineage>
</organism>
<keyword evidence="7" id="KW-0862">Zinc</keyword>
<dbReference type="SMART" id="SM00291">
    <property type="entry name" value="ZnF_ZZ"/>
    <property type="match status" value="1"/>
</dbReference>
<proteinExistence type="inferred from homology"/>
<accession>V4CEP7</accession>
<dbReference type="HOGENOM" id="CLU_032080_0_0_1"/>
<dbReference type="InterPro" id="IPR008598">
    <property type="entry name" value="Di19_Zn-bd"/>
</dbReference>
<dbReference type="GO" id="GO:0045202">
    <property type="term" value="C:synapse"/>
    <property type="evidence" value="ECO:0007669"/>
    <property type="project" value="GOC"/>
</dbReference>
<dbReference type="PROSITE" id="PS01357">
    <property type="entry name" value="ZF_ZZ_1"/>
    <property type="match status" value="1"/>
</dbReference>
<comment type="similarity">
    <text evidence="2">Belongs to the KCMF1 family.</text>
</comment>
<keyword evidence="9" id="KW-0812">Transmembrane</keyword>
<dbReference type="EMBL" id="KB200702">
    <property type="protein sequence ID" value="ESP00440.1"/>
    <property type="molecule type" value="Genomic_DNA"/>
</dbReference>
<feature type="domain" description="ZZ-type" evidence="10">
    <location>
        <begin position="1"/>
        <end position="55"/>
    </location>
</feature>
<evidence type="ECO:0000313" key="11">
    <source>
        <dbReference type="EMBL" id="ESP00440.1"/>
    </source>
</evidence>
<evidence type="ECO:0000256" key="1">
    <source>
        <dbReference type="ARBA" id="ARBA00000900"/>
    </source>
</evidence>
<evidence type="ECO:0000256" key="6">
    <source>
        <dbReference type="ARBA" id="ARBA00022771"/>
    </source>
</evidence>
<dbReference type="OMA" id="GRRPNMH"/>